<gene>
    <name evidence="1" type="ORF">J1N35_004887</name>
</gene>
<feature type="non-terminal residue" evidence="1">
    <location>
        <position position="1"/>
    </location>
</feature>
<organism evidence="1 2">
    <name type="scientific">Gossypium stocksii</name>
    <dbReference type="NCBI Taxonomy" id="47602"/>
    <lineage>
        <taxon>Eukaryota</taxon>
        <taxon>Viridiplantae</taxon>
        <taxon>Streptophyta</taxon>
        <taxon>Embryophyta</taxon>
        <taxon>Tracheophyta</taxon>
        <taxon>Spermatophyta</taxon>
        <taxon>Magnoliopsida</taxon>
        <taxon>eudicotyledons</taxon>
        <taxon>Gunneridae</taxon>
        <taxon>Pentapetalae</taxon>
        <taxon>rosids</taxon>
        <taxon>malvids</taxon>
        <taxon>Malvales</taxon>
        <taxon>Malvaceae</taxon>
        <taxon>Malvoideae</taxon>
        <taxon>Gossypium</taxon>
    </lineage>
</organism>
<evidence type="ECO:0000313" key="1">
    <source>
        <dbReference type="EMBL" id="KAH1121727.1"/>
    </source>
</evidence>
<protein>
    <submittedName>
        <fullName evidence="1">Uncharacterized protein</fullName>
    </submittedName>
</protein>
<evidence type="ECO:0000313" key="2">
    <source>
        <dbReference type="Proteomes" id="UP000828251"/>
    </source>
</evidence>
<accession>A0A9D4AGI8</accession>
<proteinExistence type="predicted"/>
<dbReference type="Proteomes" id="UP000828251">
    <property type="component" value="Unassembled WGS sequence"/>
</dbReference>
<reference evidence="1 2" key="1">
    <citation type="journal article" date="2021" name="Plant Biotechnol. J.">
        <title>Multi-omics assisted identification of the key and species-specific regulatory components of drought-tolerant mechanisms in Gossypium stocksii.</title>
        <authorList>
            <person name="Yu D."/>
            <person name="Ke L."/>
            <person name="Zhang D."/>
            <person name="Wu Y."/>
            <person name="Sun Y."/>
            <person name="Mei J."/>
            <person name="Sun J."/>
            <person name="Sun Y."/>
        </authorList>
    </citation>
    <scope>NUCLEOTIDE SEQUENCE [LARGE SCALE GENOMIC DNA]</scope>
    <source>
        <strain evidence="2">cv. E1</strain>
        <tissue evidence="1">Leaf</tissue>
    </source>
</reference>
<dbReference type="OrthoDB" id="999288at2759"/>
<name>A0A9D4AGI8_9ROSI</name>
<comment type="caution">
    <text evidence="1">The sequence shown here is derived from an EMBL/GenBank/DDBJ whole genome shotgun (WGS) entry which is preliminary data.</text>
</comment>
<keyword evidence="2" id="KW-1185">Reference proteome</keyword>
<sequence length="95" mass="11274">ESSEEVDEDKEMTMFAWGFKRFRKSNKGSKFQKNEGLTLESTEEKDPVICYECKNRDISILIVLNERKMDQAKKISRPKWLLGVMRIPMMKKIKK</sequence>
<dbReference type="EMBL" id="JAIQCV010000002">
    <property type="protein sequence ID" value="KAH1121727.1"/>
    <property type="molecule type" value="Genomic_DNA"/>
</dbReference>
<dbReference type="AlphaFoldDB" id="A0A9D4AGI8"/>